<dbReference type="AlphaFoldDB" id="A0A0F9NRU6"/>
<evidence type="ECO:0000313" key="9">
    <source>
        <dbReference type="EMBL" id="KKN20649.1"/>
    </source>
</evidence>
<dbReference type="HAMAP" id="MF_00137">
    <property type="entry name" value="SAICAR_synth"/>
    <property type="match status" value="1"/>
</dbReference>
<dbReference type="GO" id="GO:0005737">
    <property type="term" value="C:cytoplasm"/>
    <property type="evidence" value="ECO:0007669"/>
    <property type="project" value="TreeGrafter"/>
</dbReference>
<comment type="similarity">
    <text evidence="2">Belongs to the SAICAR synthetase family.</text>
</comment>
<dbReference type="PANTHER" id="PTHR43700:SF1">
    <property type="entry name" value="PHOSPHORIBOSYLAMINOIMIDAZOLE-SUCCINOCARBOXAMIDE SYNTHASE"/>
    <property type="match status" value="1"/>
</dbReference>
<dbReference type="SUPFAM" id="SSF56104">
    <property type="entry name" value="SAICAR synthase-like"/>
    <property type="match status" value="1"/>
</dbReference>
<feature type="domain" description="SAICAR synthetase/ADE2 N-terminal" evidence="8">
    <location>
        <begin position="18"/>
        <end position="268"/>
    </location>
</feature>
<evidence type="ECO:0000259" key="8">
    <source>
        <dbReference type="Pfam" id="PF01259"/>
    </source>
</evidence>
<gene>
    <name evidence="9" type="ORF">LCGC14_0933350</name>
</gene>
<dbReference type="EC" id="6.3.2.6" evidence="3"/>
<dbReference type="InterPro" id="IPR001636">
    <property type="entry name" value="SAICAR_synth"/>
</dbReference>
<keyword evidence="5" id="KW-0547">Nucleotide-binding</keyword>
<dbReference type="Pfam" id="PF01259">
    <property type="entry name" value="SAICAR_synt"/>
    <property type="match status" value="1"/>
</dbReference>
<sequence length="300" mass="34455">MYKDEVVLSTNFSEVELFKRGKVRDIYQIKDKLLIVATDRISAFDCILPDGIPYKGKILTGLSEFWFNATQDIISNHLISSEEENLPRVLFPFRKILKGRSMLVKKSEPVPIECVVRGYLAGSAYKEYRMHHSICGIALPQKLRLADRLPEPIFTPATKAEKGHDVNISKEKMKEMIGSELTEKLEEISLKIYKRASNFLDCRGFILSDTKLEFGFHHGEVILIDELLTPDSSRFWSKKEYEPGSSPISFDKQFLRDYLSGLDWDKTPPAPSLPPAIIEKTSKKYLEAYQEITGKRLDKW</sequence>
<protein>
    <recommendedName>
        <fullName evidence="3">phosphoribosylaminoimidazolesuccinocarboxamide synthase</fullName>
        <ecNumber evidence="3">6.3.2.6</ecNumber>
    </recommendedName>
</protein>
<dbReference type="GO" id="GO:0004639">
    <property type="term" value="F:phosphoribosylaminoimidazolesuccinocarboxamide synthase activity"/>
    <property type="evidence" value="ECO:0007669"/>
    <property type="project" value="UniProtKB-EC"/>
</dbReference>
<dbReference type="InterPro" id="IPR028923">
    <property type="entry name" value="SAICAR_synt/ADE2_N"/>
</dbReference>
<dbReference type="NCBIfam" id="NF010568">
    <property type="entry name" value="PRK13961.1"/>
    <property type="match status" value="1"/>
</dbReference>
<evidence type="ECO:0000256" key="2">
    <source>
        <dbReference type="ARBA" id="ARBA00010190"/>
    </source>
</evidence>
<dbReference type="GO" id="GO:0005524">
    <property type="term" value="F:ATP binding"/>
    <property type="evidence" value="ECO:0007669"/>
    <property type="project" value="UniProtKB-KW"/>
</dbReference>
<accession>A0A0F9NRU6</accession>
<evidence type="ECO:0000256" key="1">
    <source>
        <dbReference type="ARBA" id="ARBA00004672"/>
    </source>
</evidence>
<dbReference type="GO" id="GO:0006189">
    <property type="term" value="P:'de novo' IMP biosynthetic process"/>
    <property type="evidence" value="ECO:0007669"/>
    <property type="project" value="UniProtKB-UniPathway"/>
</dbReference>
<dbReference type="FunFam" id="3.30.470.20:FF:000015">
    <property type="entry name" value="Phosphoribosylaminoimidazole-succinocarboxamide synthase"/>
    <property type="match status" value="1"/>
</dbReference>
<name>A0A0F9NRU6_9ZZZZ</name>
<evidence type="ECO:0000256" key="3">
    <source>
        <dbReference type="ARBA" id="ARBA00012217"/>
    </source>
</evidence>
<dbReference type="NCBIfam" id="TIGR00081">
    <property type="entry name" value="purC"/>
    <property type="match status" value="1"/>
</dbReference>
<dbReference type="UniPathway" id="UPA00074">
    <property type="reaction ID" value="UER00131"/>
</dbReference>
<dbReference type="PROSITE" id="PS01057">
    <property type="entry name" value="SAICAR_SYNTHETASE_1"/>
    <property type="match status" value="1"/>
</dbReference>
<dbReference type="CDD" id="cd01414">
    <property type="entry name" value="SAICAR_synt_Sc"/>
    <property type="match status" value="1"/>
</dbReference>
<dbReference type="PANTHER" id="PTHR43700">
    <property type="entry name" value="PHOSPHORIBOSYLAMINOIMIDAZOLE-SUCCINOCARBOXAMIDE SYNTHASE"/>
    <property type="match status" value="1"/>
</dbReference>
<comment type="pathway">
    <text evidence="1">Purine metabolism; IMP biosynthesis via de novo pathway; 5-amino-1-(5-phospho-D-ribosyl)imidazole-4-carboxamide from 5-amino-1-(5-phospho-D-ribosyl)imidazole-4-carboxylate: step 1/2.</text>
</comment>
<evidence type="ECO:0000256" key="5">
    <source>
        <dbReference type="ARBA" id="ARBA00022741"/>
    </source>
</evidence>
<keyword evidence="6" id="KW-0658">Purine biosynthesis</keyword>
<reference evidence="9" key="1">
    <citation type="journal article" date="2015" name="Nature">
        <title>Complex archaea that bridge the gap between prokaryotes and eukaryotes.</title>
        <authorList>
            <person name="Spang A."/>
            <person name="Saw J.H."/>
            <person name="Jorgensen S.L."/>
            <person name="Zaremba-Niedzwiedzka K."/>
            <person name="Martijn J."/>
            <person name="Lind A.E."/>
            <person name="van Eijk R."/>
            <person name="Schleper C."/>
            <person name="Guy L."/>
            <person name="Ettema T.J."/>
        </authorList>
    </citation>
    <scope>NUCLEOTIDE SEQUENCE</scope>
</reference>
<evidence type="ECO:0000256" key="6">
    <source>
        <dbReference type="ARBA" id="ARBA00022755"/>
    </source>
</evidence>
<keyword evidence="4" id="KW-0436">Ligase</keyword>
<dbReference type="InterPro" id="IPR018236">
    <property type="entry name" value="SAICAR_synthetase_CS"/>
</dbReference>
<comment type="caution">
    <text evidence="9">The sequence shown here is derived from an EMBL/GenBank/DDBJ whole genome shotgun (WGS) entry which is preliminary data.</text>
</comment>
<keyword evidence="7" id="KW-0067">ATP-binding</keyword>
<dbReference type="EMBL" id="LAZR01003221">
    <property type="protein sequence ID" value="KKN20649.1"/>
    <property type="molecule type" value="Genomic_DNA"/>
</dbReference>
<evidence type="ECO:0000256" key="4">
    <source>
        <dbReference type="ARBA" id="ARBA00022598"/>
    </source>
</evidence>
<proteinExistence type="inferred from homology"/>
<dbReference type="Gene3D" id="3.30.200.20">
    <property type="entry name" value="Phosphorylase Kinase, domain 1"/>
    <property type="match status" value="1"/>
</dbReference>
<dbReference type="Gene3D" id="3.30.470.20">
    <property type="entry name" value="ATP-grasp fold, B domain"/>
    <property type="match status" value="1"/>
</dbReference>
<evidence type="ECO:0000256" key="7">
    <source>
        <dbReference type="ARBA" id="ARBA00022840"/>
    </source>
</evidence>
<organism evidence="9">
    <name type="scientific">marine sediment metagenome</name>
    <dbReference type="NCBI Taxonomy" id="412755"/>
    <lineage>
        <taxon>unclassified sequences</taxon>
        <taxon>metagenomes</taxon>
        <taxon>ecological metagenomes</taxon>
    </lineage>
</organism>